<organism evidence="2">
    <name type="scientific">uncultured Thermomicrobiales bacterium</name>
    <dbReference type="NCBI Taxonomy" id="1645740"/>
    <lineage>
        <taxon>Bacteria</taxon>
        <taxon>Pseudomonadati</taxon>
        <taxon>Thermomicrobiota</taxon>
        <taxon>Thermomicrobia</taxon>
        <taxon>Thermomicrobiales</taxon>
        <taxon>environmental samples</taxon>
    </lineage>
</organism>
<sequence>MQATQPMVTFEGSEAERQLAEQIFTLARFQGRFFPATAPIRLTRDALVGFLASQRDGADGDHEALATQVDAALRQNAAIFVREETDDGVVSFVTTRGGTPPVLLQEDTSHTLAKRFMEPVALPPPPAAPPKKPAPMIAEGWSQRPVFPELLDEPEIGEVDVIESVAPTPGIPALEPAATPTGGEDVVVAAAPTAADTIAPAPSPAPIAPVEAPVAEVPAAAPTSLADFATERVRAALTARLESDDRFVSFGDRFFAEDMVDRYSRGDLRRVREYITETNEPLGDEQLLQGLFNRRPNDPTYDAARFSINYRLSREKREFEFVGTRDSRLWSTVGLAPLGTTLRKASELGTDYRYLLDEPTTDEAEDTVTHILTFFEWAYGLLPLDGTMRGFFPQPYLEDQKTATIRFEVPQLYATFLAELRYPTGNRGGYLVGFDEFYRENVAPGTILTIERTPNNDGQFVIRYTAVAAREERILQIDERRNRYVFRPQTLAQQTDDAWLLSEGRYPRLNNIKPLDDKERRRIDTVIGTAFERVAENVGTKAEPRYWSAPEELLPVVNIERPFSLRSLREALESPQYAQFSADADTPGAFFYEPPVKEKSGGKKRSTRAQEEEPDEDEEF</sequence>
<protein>
    <submittedName>
        <fullName evidence="2">Uncharacterized protein</fullName>
    </submittedName>
</protein>
<dbReference type="AlphaFoldDB" id="A0A6J4UIC6"/>
<name>A0A6J4UIC6_9BACT</name>
<reference evidence="2" key="1">
    <citation type="submission" date="2020-02" db="EMBL/GenBank/DDBJ databases">
        <authorList>
            <person name="Meier V. D."/>
        </authorList>
    </citation>
    <scope>NUCLEOTIDE SEQUENCE</scope>
    <source>
        <strain evidence="2">AVDCRST_MAG18</strain>
    </source>
</reference>
<gene>
    <name evidence="2" type="ORF">AVDCRST_MAG18-65</name>
</gene>
<accession>A0A6J4UIC6</accession>
<feature type="region of interest" description="Disordered" evidence="1">
    <location>
        <begin position="583"/>
        <end position="620"/>
    </location>
</feature>
<evidence type="ECO:0000256" key="1">
    <source>
        <dbReference type="SAM" id="MobiDB-lite"/>
    </source>
</evidence>
<dbReference type="EMBL" id="CADCWN010000008">
    <property type="protein sequence ID" value="CAA9548097.1"/>
    <property type="molecule type" value="Genomic_DNA"/>
</dbReference>
<evidence type="ECO:0000313" key="2">
    <source>
        <dbReference type="EMBL" id="CAA9548097.1"/>
    </source>
</evidence>
<proteinExistence type="predicted"/>